<dbReference type="InterPro" id="IPR037294">
    <property type="entry name" value="ABC_BtuC-like"/>
</dbReference>
<dbReference type="Proteomes" id="UP000230084">
    <property type="component" value="Unassembled WGS sequence"/>
</dbReference>
<proteinExistence type="inferred from homology"/>
<sequence length="291" mass="30739">MNRSHVSTGRITLRRIHTNTFNMLEILSFPFMQRALIAGVLIAILLATLGIFVLMRNMAFFGDGIAHASLAGIALGVLTGVAPLPVALAYAVIVALIIYGLERSTRLSSDTIIGILFTASMALGVVLLAATPGFQPELVSFLFGNILTITLTDIVLIGSFATIILVWLLGWHRHLTYATLDPDSATIAGINTQLHTILLYIALAVSVVLGVKILGIVLISALLIIPAATGSLIAGTFKSFFFSSAIMSSIVVVLGLLLSFFINAPSGATIILVAAGVFFLVAIGTRLLHKT</sequence>
<feature type="transmembrane region" description="Helical" evidence="7">
    <location>
        <begin position="142"/>
        <end position="169"/>
    </location>
</feature>
<dbReference type="GO" id="GO:0055085">
    <property type="term" value="P:transmembrane transport"/>
    <property type="evidence" value="ECO:0007669"/>
    <property type="project" value="InterPro"/>
</dbReference>
<dbReference type="EMBL" id="PCYM01000010">
    <property type="protein sequence ID" value="PIR47246.1"/>
    <property type="molecule type" value="Genomic_DNA"/>
</dbReference>
<evidence type="ECO:0000256" key="5">
    <source>
        <dbReference type="ARBA" id="ARBA00023136"/>
    </source>
</evidence>
<keyword evidence="5 7" id="KW-0472">Membrane</keyword>
<keyword evidence="6" id="KW-0813">Transport</keyword>
<comment type="similarity">
    <text evidence="2 6">Belongs to the ABC-3 integral membrane protein family.</text>
</comment>
<feature type="transmembrane region" description="Helical" evidence="7">
    <location>
        <begin position="240"/>
        <end position="262"/>
    </location>
</feature>
<evidence type="ECO:0000313" key="9">
    <source>
        <dbReference type="Proteomes" id="UP000230084"/>
    </source>
</evidence>
<name>A0A2H0RLE1_9BACT</name>
<evidence type="ECO:0000256" key="7">
    <source>
        <dbReference type="SAM" id="Phobius"/>
    </source>
</evidence>
<dbReference type="PANTHER" id="PTHR30477">
    <property type="entry name" value="ABC-TRANSPORTER METAL-BINDING PROTEIN"/>
    <property type="match status" value="1"/>
</dbReference>
<gene>
    <name evidence="8" type="ORF">COV06_04110</name>
</gene>
<evidence type="ECO:0008006" key="10">
    <source>
        <dbReference type="Google" id="ProtNLM"/>
    </source>
</evidence>
<dbReference type="GO" id="GO:0043190">
    <property type="term" value="C:ATP-binding cassette (ABC) transporter complex"/>
    <property type="evidence" value="ECO:0007669"/>
    <property type="project" value="InterPro"/>
</dbReference>
<feature type="transmembrane region" description="Helical" evidence="7">
    <location>
        <begin position="111"/>
        <end position="130"/>
    </location>
</feature>
<reference evidence="8 9" key="1">
    <citation type="submission" date="2017-09" db="EMBL/GenBank/DDBJ databases">
        <title>Depth-based differentiation of microbial function through sediment-hosted aquifers and enrichment of novel symbionts in the deep terrestrial subsurface.</title>
        <authorList>
            <person name="Probst A.J."/>
            <person name="Ladd B."/>
            <person name="Jarett J.K."/>
            <person name="Geller-Mcgrath D.E."/>
            <person name="Sieber C.M."/>
            <person name="Emerson J.B."/>
            <person name="Anantharaman K."/>
            <person name="Thomas B.C."/>
            <person name="Malmstrom R."/>
            <person name="Stieglmeier M."/>
            <person name="Klingl A."/>
            <person name="Woyke T."/>
            <person name="Ryan C.M."/>
            <person name="Banfield J.F."/>
        </authorList>
    </citation>
    <scope>NUCLEOTIDE SEQUENCE [LARGE SCALE GENOMIC DNA]</scope>
    <source>
        <strain evidence="8">CG10_big_fil_rev_8_21_14_0_10_50_16</strain>
    </source>
</reference>
<evidence type="ECO:0000313" key="8">
    <source>
        <dbReference type="EMBL" id="PIR47246.1"/>
    </source>
</evidence>
<keyword evidence="4 7" id="KW-1133">Transmembrane helix</keyword>
<accession>A0A2H0RLE1</accession>
<feature type="transmembrane region" description="Helical" evidence="7">
    <location>
        <begin position="197"/>
        <end position="228"/>
    </location>
</feature>
<organism evidence="8 9">
    <name type="scientific">Candidatus Uhrbacteria bacterium CG10_big_fil_rev_8_21_14_0_10_50_16</name>
    <dbReference type="NCBI Taxonomy" id="1975039"/>
    <lineage>
        <taxon>Bacteria</taxon>
        <taxon>Candidatus Uhriibacteriota</taxon>
    </lineage>
</organism>
<keyword evidence="3 6" id="KW-0812">Transmembrane</keyword>
<dbReference type="SUPFAM" id="SSF81345">
    <property type="entry name" value="ABC transporter involved in vitamin B12 uptake, BtuC"/>
    <property type="match status" value="1"/>
</dbReference>
<dbReference type="AlphaFoldDB" id="A0A2H0RLE1"/>
<comment type="subcellular location">
    <subcellularLocation>
        <location evidence="6">Cell membrane</location>
        <topology evidence="6">Multi-pass membrane protein</topology>
    </subcellularLocation>
    <subcellularLocation>
        <location evidence="1">Membrane</location>
        <topology evidence="1">Multi-pass membrane protein</topology>
    </subcellularLocation>
</comment>
<feature type="transmembrane region" description="Helical" evidence="7">
    <location>
        <begin position="66"/>
        <end position="99"/>
    </location>
</feature>
<comment type="caution">
    <text evidence="8">The sequence shown here is derived from an EMBL/GenBank/DDBJ whole genome shotgun (WGS) entry which is preliminary data.</text>
</comment>
<evidence type="ECO:0000256" key="4">
    <source>
        <dbReference type="ARBA" id="ARBA00022989"/>
    </source>
</evidence>
<evidence type="ECO:0000256" key="1">
    <source>
        <dbReference type="ARBA" id="ARBA00004141"/>
    </source>
</evidence>
<dbReference type="Pfam" id="PF00950">
    <property type="entry name" value="ABC-3"/>
    <property type="match status" value="1"/>
</dbReference>
<feature type="transmembrane region" description="Helical" evidence="7">
    <location>
        <begin position="31"/>
        <end position="54"/>
    </location>
</feature>
<protein>
    <recommendedName>
        <fullName evidence="10">Metal ABC transporter permease</fullName>
    </recommendedName>
</protein>
<evidence type="ECO:0000256" key="6">
    <source>
        <dbReference type="RuleBase" id="RU003943"/>
    </source>
</evidence>
<dbReference type="InterPro" id="IPR001626">
    <property type="entry name" value="ABC_TroCD"/>
</dbReference>
<evidence type="ECO:0000256" key="3">
    <source>
        <dbReference type="ARBA" id="ARBA00022692"/>
    </source>
</evidence>
<evidence type="ECO:0000256" key="2">
    <source>
        <dbReference type="ARBA" id="ARBA00008034"/>
    </source>
</evidence>
<feature type="transmembrane region" description="Helical" evidence="7">
    <location>
        <begin position="268"/>
        <end position="288"/>
    </location>
</feature>
<dbReference type="PANTHER" id="PTHR30477:SF0">
    <property type="entry name" value="METAL TRANSPORT SYSTEM MEMBRANE PROTEIN TM_0125-RELATED"/>
    <property type="match status" value="1"/>
</dbReference>
<dbReference type="Gene3D" id="1.10.3470.10">
    <property type="entry name" value="ABC transporter involved in vitamin B12 uptake, BtuC"/>
    <property type="match status" value="1"/>
</dbReference>